<organism evidence="1 2">
    <name type="scientific">Salmo trutta</name>
    <name type="common">Brown trout</name>
    <dbReference type="NCBI Taxonomy" id="8032"/>
    <lineage>
        <taxon>Eukaryota</taxon>
        <taxon>Metazoa</taxon>
        <taxon>Chordata</taxon>
        <taxon>Craniata</taxon>
        <taxon>Vertebrata</taxon>
        <taxon>Euteleostomi</taxon>
        <taxon>Actinopterygii</taxon>
        <taxon>Neopterygii</taxon>
        <taxon>Teleostei</taxon>
        <taxon>Protacanthopterygii</taxon>
        <taxon>Salmoniformes</taxon>
        <taxon>Salmonidae</taxon>
        <taxon>Salmoninae</taxon>
        <taxon>Salmo</taxon>
    </lineage>
</organism>
<reference evidence="1" key="2">
    <citation type="submission" date="2025-09" db="UniProtKB">
        <authorList>
            <consortium name="Ensembl"/>
        </authorList>
    </citation>
    <scope>IDENTIFICATION</scope>
</reference>
<dbReference type="AlphaFoldDB" id="A0A674BQU8"/>
<name>A0A674BQU8_SALTR</name>
<dbReference type="GeneTree" id="ENSGT01000000220289"/>
<evidence type="ECO:0000313" key="2">
    <source>
        <dbReference type="Proteomes" id="UP000472277"/>
    </source>
</evidence>
<proteinExistence type="predicted"/>
<sequence>MNEIILLNTFFFTYNNKPINVLLSLTQLLFHQAWNHKWIRQKEMRKAGTAHTKSRNDVENHVHVKAKSSVSERFKLHTHLVIAS</sequence>
<dbReference type="Ensembl" id="ENSSTUT00000078411.1">
    <property type="protein sequence ID" value="ENSSTUP00000073829.1"/>
    <property type="gene ID" value="ENSSTUG00000032327.1"/>
</dbReference>
<keyword evidence="2" id="KW-1185">Reference proteome</keyword>
<dbReference type="Proteomes" id="UP000472277">
    <property type="component" value="Chromosome 23"/>
</dbReference>
<dbReference type="InParanoid" id="A0A674BQU8"/>
<protein>
    <submittedName>
        <fullName evidence="1">Uncharacterized protein</fullName>
    </submittedName>
</protein>
<accession>A0A674BQU8</accession>
<reference evidence="1" key="1">
    <citation type="submission" date="2025-08" db="UniProtKB">
        <authorList>
            <consortium name="Ensembl"/>
        </authorList>
    </citation>
    <scope>IDENTIFICATION</scope>
</reference>
<evidence type="ECO:0000313" key="1">
    <source>
        <dbReference type="Ensembl" id="ENSSTUP00000073829.1"/>
    </source>
</evidence>